<reference evidence="1" key="1">
    <citation type="journal article" date="2019" name="Sci. Rep.">
        <title>Draft genome of Tanacetum cinerariifolium, the natural source of mosquito coil.</title>
        <authorList>
            <person name="Yamashiro T."/>
            <person name="Shiraishi A."/>
            <person name="Satake H."/>
            <person name="Nakayama K."/>
        </authorList>
    </citation>
    <scope>NUCLEOTIDE SEQUENCE</scope>
</reference>
<evidence type="ECO:0000313" key="1">
    <source>
        <dbReference type="EMBL" id="GFA38712.1"/>
    </source>
</evidence>
<feature type="non-terminal residue" evidence="1">
    <location>
        <position position="1"/>
    </location>
</feature>
<proteinExistence type="predicted"/>
<accession>A0A699JKX2</accession>
<sequence length="256" mass="29997">MTLAASTSTEKLDWENLEGDDYPFDLSKPLSLITRGNRQSVPVEVFINNDINYLQVGISTMTYTTYTTKTKAAQYDLPDQRKTFYAYARDIQSRGDVYSTKHIMAVTHVSVMRKHGYMYLEEIIVSISDNALYKFKEGDFPRLRINDIEDKLLLVVQNQLINLLEDDVADFAIALRMFTRSLVIQKLLSSLEDITKNIDIKYLPKRRWSTLQKKKAHYMIKYINKLLKERRMIRSLEKFVGGRLYETDLRLLQRTI</sequence>
<protein>
    <submittedName>
        <fullName evidence="1">Uncharacterized protein</fullName>
    </submittedName>
</protein>
<dbReference type="AlphaFoldDB" id="A0A699JKX2"/>
<gene>
    <name evidence="1" type="ORF">Tci_610684</name>
</gene>
<comment type="caution">
    <text evidence="1">The sequence shown here is derived from an EMBL/GenBank/DDBJ whole genome shotgun (WGS) entry which is preliminary data.</text>
</comment>
<name>A0A699JKX2_TANCI</name>
<dbReference type="EMBL" id="BKCJ010415245">
    <property type="protein sequence ID" value="GFA38712.1"/>
    <property type="molecule type" value="Genomic_DNA"/>
</dbReference>
<organism evidence="1">
    <name type="scientific">Tanacetum cinerariifolium</name>
    <name type="common">Dalmatian daisy</name>
    <name type="synonym">Chrysanthemum cinerariifolium</name>
    <dbReference type="NCBI Taxonomy" id="118510"/>
    <lineage>
        <taxon>Eukaryota</taxon>
        <taxon>Viridiplantae</taxon>
        <taxon>Streptophyta</taxon>
        <taxon>Embryophyta</taxon>
        <taxon>Tracheophyta</taxon>
        <taxon>Spermatophyta</taxon>
        <taxon>Magnoliopsida</taxon>
        <taxon>eudicotyledons</taxon>
        <taxon>Gunneridae</taxon>
        <taxon>Pentapetalae</taxon>
        <taxon>asterids</taxon>
        <taxon>campanulids</taxon>
        <taxon>Asterales</taxon>
        <taxon>Asteraceae</taxon>
        <taxon>Asteroideae</taxon>
        <taxon>Anthemideae</taxon>
        <taxon>Anthemidinae</taxon>
        <taxon>Tanacetum</taxon>
    </lineage>
</organism>